<feature type="domain" description="HTH luxR-type" evidence="1">
    <location>
        <begin position="266"/>
        <end position="331"/>
    </location>
</feature>
<dbReference type="InterPro" id="IPR016032">
    <property type="entry name" value="Sig_transdc_resp-reg_C-effctor"/>
</dbReference>
<dbReference type="PANTHER" id="PTHR34293">
    <property type="entry name" value="HTH-TYPE TRANSCRIPTIONAL REGULATOR TRMBL2"/>
    <property type="match status" value="1"/>
</dbReference>
<organism evidence="2 3">
    <name type="scientific">Kutzneria chonburiensis</name>
    <dbReference type="NCBI Taxonomy" id="1483604"/>
    <lineage>
        <taxon>Bacteria</taxon>
        <taxon>Bacillati</taxon>
        <taxon>Actinomycetota</taxon>
        <taxon>Actinomycetes</taxon>
        <taxon>Pseudonocardiales</taxon>
        <taxon>Pseudonocardiaceae</taxon>
        <taxon>Kutzneria</taxon>
    </lineage>
</organism>
<gene>
    <name evidence="2" type="ORF">ACFFH7_07015</name>
</gene>
<dbReference type="PANTHER" id="PTHR34293:SF1">
    <property type="entry name" value="HTH-TYPE TRANSCRIPTIONAL REGULATOR TRMBL2"/>
    <property type="match status" value="1"/>
</dbReference>
<dbReference type="InterPro" id="IPR036388">
    <property type="entry name" value="WH-like_DNA-bd_sf"/>
</dbReference>
<keyword evidence="3" id="KW-1185">Reference proteome</keyword>
<protein>
    <submittedName>
        <fullName evidence="2">LuxR C-terminal-related transcriptional regulator</fullName>
    </submittedName>
</protein>
<name>A0ABV6MM88_9PSEU</name>
<comment type="caution">
    <text evidence="2">The sequence shown here is derived from an EMBL/GenBank/DDBJ whole genome shotgun (WGS) entry which is preliminary data.</text>
</comment>
<dbReference type="RefSeq" id="WP_273942795.1">
    <property type="nucleotide sequence ID" value="NZ_CP097263.1"/>
</dbReference>
<dbReference type="CDD" id="cd06170">
    <property type="entry name" value="LuxR_C_like"/>
    <property type="match status" value="1"/>
</dbReference>
<accession>A0ABV6MM88</accession>
<dbReference type="SUPFAM" id="SSF46894">
    <property type="entry name" value="C-terminal effector domain of the bipartite response regulators"/>
    <property type="match status" value="1"/>
</dbReference>
<evidence type="ECO:0000259" key="1">
    <source>
        <dbReference type="PROSITE" id="PS50043"/>
    </source>
</evidence>
<proteinExistence type="predicted"/>
<dbReference type="InterPro" id="IPR051797">
    <property type="entry name" value="TrmB-like"/>
</dbReference>
<dbReference type="Proteomes" id="UP001589810">
    <property type="component" value="Unassembled WGS sequence"/>
</dbReference>
<dbReference type="Gene3D" id="1.10.10.10">
    <property type="entry name" value="Winged helix-like DNA-binding domain superfamily/Winged helix DNA-binding domain"/>
    <property type="match status" value="1"/>
</dbReference>
<dbReference type="InterPro" id="IPR000792">
    <property type="entry name" value="Tscrpt_reg_LuxR_C"/>
</dbReference>
<dbReference type="Pfam" id="PF00196">
    <property type="entry name" value="GerE"/>
    <property type="match status" value="1"/>
</dbReference>
<dbReference type="EMBL" id="JBHLUD010000002">
    <property type="protein sequence ID" value="MFC0541227.1"/>
    <property type="molecule type" value="Genomic_DNA"/>
</dbReference>
<dbReference type="PROSITE" id="PS50043">
    <property type="entry name" value="HTH_LUXR_2"/>
    <property type="match status" value="1"/>
</dbReference>
<evidence type="ECO:0000313" key="2">
    <source>
        <dbReference type="EMBL" id="MFC0541227.1"/>
    </source>
</evidence>
<evidence type="ECO:0000313" key="3">
    <source>
        <dbReference type="Proteomes" id="UP001589810"/>
    </source>
</evidence>
<dbReference type="SMART" id="SM00421">
    <property type="entry name" value="HTH_LUXR"/>
    <property type="match status" value="1"/>
</dbReference>
<sequence length="335" mass="36705">MSVVTLGSLPTVDGVPDDLEAELYRYAVQLGEIVSPERAAADLALPTGEVFAALTRLVELHLLRTDGTTGRYLPMDPEVAATLLISPVERAMYQRRELADRLRDRIDAITRPAVEVSEPVGAIDSLEGVAEIRGLFKLAAEVCRDEMVVLRPGHDDDELLDDLLAPCYSVLERAVSVRVVCPHRSRAGFASRAKAKRLIADGAEIRTLSQVPQAAVVFDRTLAVMFSFDEDGFPTARRVRDRNVVRFLLDMFGQLWDSATPFAAEDTGYADAIDDLQQSVARLMAQGLTDEVVARRLGMSVRTCRRHIAALLQNLDAVSRFQAGVLAASKLTMTA</sequence>
<reference evidence="2 3" key="1">
    <citation type="submission" date="2024-09" db="EMBL/GenBank/DDBJ databases">
        <authorList>
            <person name="Sun Q."/>
            <person name="Mori K."/>
        </authorList>
    </citation>
    <scope>NUCLEOTIDE SEQUENCE [LARGE SCALE GENOMIC DNA]</scope>
    <source>
        <strain evidence="2 3">TBRC 1432</strain>
    </source>
</reference>